<organism evidence="1 2">
    <name type="scientific">Candidatus Yonathbacteria bacterium RIFCSPHIGHO2_01_FULL_51_10</name>
    <dbReference type="NCBI Taxonomy" id="1802723"/>
    <lineage>
        <taxon>Bacteria</taxon>
        <taxon>Candidatus Yonathiibacteriota</taxon>
    </lineage>
</organism>
<proteinExistence type="predicted"/>
<reference evidence="1 2" key="1">
    <citation type="journal article" date="2016" name="Nat. Commun.">
        <title>Thousands of microbial genomes shed light on interconnected biogeochemical processes in an aquifer system.</title>
        <authorList>
            <person name="Anantharaman K."/>
            <person name="Brown C.T."/>
            <person name="Hug L.A."/>
            <person name="Sharon I."/>
            <person name="Castelle C.J."/>
            <person name="Probst A.J."/>
            <person name="Thomas B.C."/>
            <person name="Singh A."/>
            <person name="Wilkins M.J."/>
            <person name="Karaoz U."/>
            <person name="Brodie E.L."/>
            <person name="Williams K.H."/>
            <person name="Hubbard S.S."/>
            <person name="Banfield J.F."/>
        </authorList>
    </citation>
    <scope>NUCLEOTIDE SEQUENCE [LARGE SCALE GENOMIC DNA]</scope>
</reference>
<evidence type="ECO:0000313" key="1">
    <source>
        <dbReference type="EMBL" id="OHA81936.1"/>
    </source>
</evidence>
<gene>
    <name evidence="1" type="ORF">A2675_02090</name>
</gene>
<name>A0A1G2SA47_9BACT</name>
<dbReference type="Proteomes" id="UP000176997">
    <property type="component" value="Unassembled WGS sequence"/>
</dbReference>
<dbReference type="EMBL" id="MHUS01000006">
    <property type="protein sequence ID" value="OHA81936.1"/>
    <property type="molecule type" value="Genomic_DNA"/>
</dbReference>
<comment type="caution">
    <text evidence="1">The sequence shown here is derived from an EMBL/GenBank/DDBJ whole genome shotgun (WGS) entry which is preliminary data.</text>
</comment>
<sequence>MSDKICKPKFLTGEIAKAAILTALDAIYGNRLGSILKPKREQLHVGVLVPGMKDDRPDYPDWPNYQIKPVVLYEYTLGDPDNFPHPFVDIARCKGLQLWHDRNDDRTEIIPHLLFPGDTPFWGGVKRHGIVVYCSGIQPWLDKLVSGMVADLLVALAYDAWMKSADKADNKLCFLT</sequence>
<protein>
    <submittedName>
        <fullName evidence="1">Uncharacterized protein</fullName>
    </submittedName>
</protein>
<evidence type="ECO:0000313" key="2">
    <source>
        <dbReference type="Proteomes" id="UP000176997"/>
    </source>
</evidence>
<dbReference type="AlphaFoldDB" id="A0A1G2SA47"/>
<accession>A0A1G2SA47</accession>
<dbReference type="STRING" id="1802723.A2675_02090"/>